<feature type="chain" id="PRO_5042924704" evidence="1">
    <location>
        <begin position="25"/>
        <end position="266"/>
    </location>
</feature>
<name>A0AAN6BRC9_ASPLE</name>
<sequence>MHYAYISIPLTLALGATAAMPADSWVFGKSLFYLGPPTGAFITKATYSLVPPDVPSGVKVSSPTDQVWASVWVGASSTNGDEGANLYQPLLNWSPDQESQGCSANSTEWCVAASTYTPRKIFSMIQAWLLMYTEGQVGQTYVPVPPKTNLDFEISVENNKVYQTVAMNGEVISQQSDALDNGLKYLYSENECYTGSGNCGVFHGYKITNLTVTLSAADESFGKTMGLFSCTDAGFATIDNGKTWYTDYIAIQEVDLDSSSDASVQQ</sequence>
<comment type="caution">
    <text evidence="2">The sequence shown here is derived from an EMBL/GenBank/DDBJ whole genome shotgun (WGS) entry which is preliminary data.</text>
</comment>
<protein>
    <submittedName>
        <fullName evidence="2">Uncharacterized protein</fullName>
    </submittedName>
</protein>
<evidence type="ECO:0000313" key="2">
    <source>
        <dbReference type="EMBL" id="KAF4207601.1"/>
    </source>
</evidence>
<reference evidence="2" key="1">
    <citation type="journal article" date="2020" name="bioRxiv">
        <title>Genomic and phenotypic heterogeneity of clinical isolates of the human pathogens Aspergillus fumigatus, Aspergillus lentulus and Aspergillus fumigatiaffinis.</title>
        <authorList>
            <person name="dos Santos R.A.C."/>
            <person name="Steenwyk J.L."/>
            <person name="Rivero-Menendez O."/>
            <person name="Mead M.E."/>
            <person name="Silva L.P."/>
            <person name="Bastos R.W."/>
            <person name="Alastruey-Izquierdo A."/>
            <person name="Goldman G.H."/>
            <person name="Rokas A."/>
        </authorList>
    </citation>
    <scope>NUCLEOTIDE SEQUENCE</scope>
    <source>
        <strain evidence="2">CNM-CM8927</strain>
    </source>
</reference>
<dbReference type="EMBL" id="JAAAPU010000017">
    <property type="protein sequence ID" value="KAF4207601.1"/>
    <property type="molecule type" value="Genomic_DNA"/>
</dbReference>
<accession>A0AAN6BRC9</accession>
<dbReference type="AlphaFoldDB" id="A0AAN6BRC9"/>
<evidence type="ECO:0000256" key="1">
    <source>
        <dbReference type="SAM" id="SignalP"/>
    </source>
</evidence>
<proteinExistence type="predicted"/>
<evidence type="ECO:0000313" key="3">
    <source>
        <dbReference type="Proteomes" id="UP000649114"/>
    </source>
</evidence>
<feature type="signal peptide" evidence="1">
    <location>
        <begin position="1"/>
        <end position="24"/>
    </location>
</feature>
<reference evidence="2" key="2">
    <citation type="submission" date="2020-04" db="EMBL/GenBank/DDBJ databases">
        <authorList>
            <person name="Santos R.A.C."/>
            <person name="Steenwyk J.L."/>
            <person name="Rivero-Menendez O."/>
            <person name="Mead M.E."/>
            <person name="Silva L.P."/>
            <person name="Bastos R.W."/>
            <person name="Alastruey-Izquierdo A."/>
            <person name="Goldman G.H."/>
            <person name="Rokas A."/>
        </authorList>
    </citation>
    <scope>NUCLEOTIDE SEQUENCE</scope>
    <source>
        <strain evidence="2">CNM-CM8927</strain>
    </source>
</reference>
<gene>
    <name evidence="2" type="ORF">CNMCM8927_002678</name>
</gene>
<dbReference type="Proteomes" id="UP000649114">
    <property type="component" value="Unassembled WGS sequence"/>
</dbReference>
<organism evidence="2 3">
    <name type="scientific">Aspergillus lentulus</name>
    <dbReference type="NCBI Taxonomy" id="293939"/>
    <lineage>
        <taxon>Eukaryota</taxon>
        <taxon>Fungi</taxon>
        <taxon>Dikarya</taxon>
        <taxon>Ascomycota</taxon>
        <taxon>Pezizomycotina</taxon>
        <taxon>Eurotiomycetes</taxon>
        <taxon>Eurotiomycetidae</taxon>
        <taxon>Eurotiales</taxon>
        <taxon>Aspergillaceae</taxon>
        <taxon>Aspergillus</taxon>
        <taxon>Aspergillus subgen. Fumigati</taxon>
    </lineage>
</organism>
<keyword evidence="1" id="KW-0732">Signal</keyword>